<proteinExistence type="predicted"/>
<dbReference type="Proteomes" id="UP000005408">
    <property type="component" value="Unassembled WGS sequence"/>
</dbReference>
<keyword evidence="1" id="KW-0732">Signal</keyword>
<name>A0A8W8JBS7_MAGGI</name>
<protein>
    <submittedName>
        <fullName evidence="2">Uncharacterized protein</fullName>
    </submittedName>
</protein>
<feature type="chain" id="PRO_5036453052" evidence="1">
    <location>
        <begin position="26"/>
        <end position="123"/>
    </location>
</feature>
<feature type="signal peptide" evidence="1">
    <location>
        <begin position="1"/>
        <end position="25"/>
    </location>
</feature>
<dbReference type="AlphaFoldDB" id="A0A8W8JBS7"/>
<dbReference type="EnsemblMetazoa" id="G18088.1">
    <property type="protein sequence ID" value="G18088.1:cds"/>
    <property type="gene ID" value="G18088"/>
</dbReference>
<evidence type="ECO:0000256" key="1">
    <source>
        <dbReference type="SAM" id="SignalP"/>
    </source>
</evidence>
<sequence length="123" mass="14131">MAQSERNLLLIICSIVIILTENCHISPHVDECGNVGLLWNCSGLNLYRLPILLPPELKNQNREIWSLLTLNLLERICFTKNGLFVCLLLQAVYLLPFHKTVKFHHISMIVETWDYYGIAADPI</sequence>
<evidence type="ECO:0000313" key="2">
    <source>
        <dbReference type="EnsemblMetazoa" id="G18088.1:cds"/>
    </source>
</evidence>
<evidence type="ECO:0000313" key="3">
    <source>
        <dbReference type="Proteomes" id="UP000005408"/>
    </source>
</evidence>
<accession>A0A8W8JBS7</accession>
<keyword evidence="3" id="KW-1185">Reference proteome</keyword>
<organism evidence="2 3">
    <name type="scientific">Magallana gigas</name>
    <name type="common">Pacific oyster</name>
    <name type="synonym">Crassostrea gigas</name>
    <dbReference type="NCBI Taxonomy" id="29159"/>
    <lineage>
        <taxon>Eukaryota</taxon>
        <taxon>Metazoa</taxon>
        <taxon>Spiralia</taxon>
        <taxon>Lophotrochozoa</taxon>
        <taxon>Mollusca</taxon>
        <taxon>Bivalvia</taxon>
        <taxon>Autobranchia</taxon>
        <taxon>Pteriomorphia</taxon>
        <taxon>Ostreida</taxon>
        <taxon>Ostreoidea</taxon>
        <taxon>Ostreidae</taxon>
        <taxon>Magallana</taxon>
    </lineage>
</organism>
<reference evidence="2" key="1">
    <citation type="submission" date="2022-08" db="UniProtKB">
        <authorList>
            <consortium name="EnsemblMetazoa"/>
        </authorList>
    </citation>
    <scope>IDENTIFICATION</scope>
    <source>
        <strain evidence="2">05x7-T-G4-1.051#20</strain>
    </source>
</reference>